<evidence type="ECO:0000313" key="1">
    <source>
        <dbReference type="EMBL" id="SCM00657.1"/>
    </source>
</evidence>
<dbReference type="AlphaFoldDB" id="A0AAX2CKT5"/>
<name>A0AAX2CKT5_9BACI</name>
<protein>
    <submittedName>
        <fullName evidence="1">Uncharacterized protein</fullName>
    </submittedName>
</protein>
<evidence type="ECO:0000313" key="2">
    <source>
        <dbReference type="Proteomes" id="UP000242164"/>
    </source>
</evidence>
<proteinExistence type="predicted"/>
<organism evidence="1 2">
    <name type="scientific">Bacillus cytotoxicus</name>
    <dbReference type="NCBI Taxonomy" id="580165"/>
    <lineage>
        <taxon>Bacteria</taxon>
        <taxon>Bacillati</taxon>
        <taxon>Bacillota</taxon>
        <taxon>Bacilli</taxon>
        <taxon>Bacillales</taxon>
        <taxon>Bacillaceae</taxon>
        <taxon>Bacillus</taxon>
        <taxon>Bacillus cereus group</taxon>
    </lineage>
</organism>
<reference evidence="1 2" key="1">
    <citation type="submission" date="2016-08" db="EMBL/GenBank/DDBJ databases">
        <authorList>
            <person name="Loux V."/>
            <person name="Rue O."/>
        </authorList>
    </citation>
    <scope>NUCLEOTIDE SEQUENCE [LARGE SCALE GENOMIC DNA]</scope>
    <source>
        <strain evidence="1 2">AFSSA_08CEB44bac</strain>
    </source>
</reference>
<gene>
    <name evidence="1" type="ORF">BCB44BAC_03352</name>
</gene>
<accession>A0AAX2CKT5</accession>
<dbReference type="Proteomes" id="UP000242164">
    <property type="component" value="Unassembled WGS sequence"/>
</dbReference>
<dbReference type="EMBL" id="FMIK01000046">
    <property type="protein sequence ID" value="SCM00657.1"/>
    <property type="molecule type" value="Genomic_DNA"/>
</dbReference>
<comment type="caution">
    <text evidence="1">The sequence shown here is derived from an EMBL/GenBank/DDBJ whole genome shotgun (WGS) entry which is preliminary data.</text>
</comment>
<dbReference type="RefSeq" id="WP_176371952.1">
    <property type="nucleotide sequence ID" value="NZ_CP066179.1"/>
</dbReference>
<sequence length="54" mass="6477">MEESYENRILKKQIEIAVNTLKRMSEQEMDKCKKLDLDYVITVLTNEQYGHIPF</sequence>